<dbReference type="GO" id="GO:0030497">
    <property type="term" value="P:fatty acid elongation"/>
    <property type="evidence" value="ECO:0007669"/>
    <property type="project" value="TreeGrafter"/>
</dbReference>
<dbReference type="GO" id="GO:0005789">
    <property type="term" value="C:endoplasmic reticulum membrane"/>
    <property type="evidence" value="ECO:0007669"/>
    <property type="project" value="TreeGrafter"/>
</dbReference>
<keyword evidence="12" id="KW-0456">Lyase</keyword>
<keyword evidence="8 14" id="KW-1133">Transmembrane helix</keyword>
<feature type="transmembrane region" description="Helical" evidence="14">
    <location>
        <begin position="47"/>
        <end position="67"/>
    </location>
</feature>
<evidence type="ECO:0000256" key="8">
    <source>
        <dbReference type="ARBA" id="ARBA00022989"/>
    </source>
</evidence>
<keyword evidence="6 14" id="KW-0812">Transmembrane</keyword>
<keyword evidence="9" id="KW-0443">Lipid metabolism</keyword>
<dbReference type="GO" id="GO:0030148">
    <property type="term" value="P:sphingolipid biosynthetic process"/>
    <property type="evidence" value="ECO:0007669"/>
    <property type="project" value="TreeGrafter"/>
</dbReference>
<dbReference type="PANTHER" id="PTHR11035">
    <property type="entry name" value="VERY-LONG-CHAIN (3R)-3-HYDROXYACYL-COA DEHYDRATASE"/>
    <property type="match status" value="1"/>
</dbReference>
<keyword evidence="11" id="KW-0275">Fatty acid biosynthesis</keyword>
<evidence type="ECO:0000313" key="15">
    <source>
        <dbReference type="EMBL" id="KAK5583208.1"/>
    </source>
</evidence>
<accession>A0AAN7U6J9</accession>
<keyword evidence="5" id="KW-0444">Lipid biosynthesis</keyword>
<dbReference type="EC" id="4.2.1.134" evidence="4"/>
<evidence type="ECO:0000256" key="14">
    <source>
        <dbReference type="SAM" id="Phobius"/>
    </source>
</evidence>
<evidence type="ECO:0000256" key="12">
    <source>
        <dbReference type="ARBA" id="ARBA00023239"/>
    </source>
</evidence>
<evidence type="ECO:0000313" key="16">
    <source>
        <dbReference type="Proteomes" id="UP001344447"/>
    </source>
</evidence>
<dbReference type="AlphaFoldDB" id="A0AAN7U6J9"/>
<evidence type="ECO:0000256" key="1">
    <source>
        <dbReference type="ARBA" id="ARBA00004141"/>
    </source>
</evidence>
<comment type="catalytic activity">
    <reaction evidence="13">
        <text>a very-long-chain (3R)-3-hydroxyacyl-CoA = a very-long-chain (2E)-enoyl-CoA + H2O</text>
        <dbReference type="Rhea" id="RHEA:45812"/>
        <dbReference type="ChEBI" id="CHEBI:15377"/>
        <dbReference type="ChEBI" id="CHEBI:83728"/>
        <dbReference type="ChEBI" id="CHEBI:85440"/>
        <dbReference type="EC" id="4.2.1.134"/>
    </reaction>
</comment>
<sequence>MVSIKNLYLVLYNVVQTIGWSFILFKLSTHLIEYQSPVGVWEKVGTLVSIFQYAAVLEIIHSMVGLVKTSAATTFIQVFSRVACVFLAENVPTTQNHFFLSLMLMSWSITEVIRYSFYALSILKIDSYILGWLRYTTFIILYPTGVTGETGTIWTSLQFVKQTKFMTLAMPNSFNFAFDFHNVLICSLGFYVVGLPYLYTYMLGQRKKFIASHKKGSTTNVKKTN</sequence>
<protein>
    <recommendedName>
        <fullName evidence="4">very-long-chain (3R)-3-hydroxyacyl-CoA dehydratase</fullName>
        <ecNumber evidence="4">4.2.1.134</ecNumber>
    </recommendedName>
</protein>
<comment type="caution">
    <text evidence="15">The sequence shown here is derived from an EMBL/GenBank/DDBJ whole genome shotgun (WGS) entry which is preliminary data.</text>
</comment>
<organism evidence="15 16">
    <name type="scientific">Dictyostelium firmibasis</name>
    <dbReference type="NCBI Taxonomy" id="79012"/>
    <lineage>
        <taxon>Eukaryota</taxon>
        <taxon>Amoebozoa</taxon>
        <taxon>Evosea</taxon>
        <taxon>Eumycetozoa</taxon>
        <taxon>Dictyostelia</taxon>
        <taxon>Dictyosteliales</taxon>
        <taxon>Dictyosteliaceae</taxon>
        <taxon>Dictyostelium</taxon>
    </lineage>
</organism>
<keyword evidence="16" id="KW-1185">Reference proteome</keyword>
<evidence type="ECO:0000256" key="13">
    <source>
        <dbReference type="ARBA" id="ARBA00036671"/>
    </source>
</evidence>
<evidence type="ECO:0000256" key="9">
    <source>
        <dbReference type="ARBA" id="ARBA00023098"/>
    </source>
</evidence>
<dbReference type="EMBL" id="JAVFKY010000001">
    <property type="protein sequence ID" value="KAK5583208.1"/>
    <property type="molecule type" value="Genomic_DNA"/>
</dbReference>
<comment type="pathway">
    <text evidence="2">Lipid metabolism; fatty acid biosynthesis.</text>
</comment>
<evidence type="ECO:0000256" key="4">
    <source>
        <dbReference type="ARBA" id="ARBA00013122"/>
    </source>
</evidence>
<evidence type="ECO:0000256" key="6">
    <source>
        <dbReference type="ARBA" id="ARBA00022692"/>
    </source>
</evidence>
<dbReference type="GO" id="GO:0102158">
    <property type="term" value="F:very-long-chain (3R)-3-hydroxyacyl-CoA dehydratase activity"/>
    <property type="evidence" value="ECO:0007669"/>
    <property type="project" value="UniProtKB-EC"/>
</dbReference>
<name>A0AAN7U6J9_9MYCE</name>
<dbReference type="Pfam" id="PF04387">
    <property type="entry name" value="PTPLA"/>
    <property type="match status" value="1"/>
</dbReference>
<proteinExistence type="inferred from homology"/>
<feature type="transmembrane region" description="Helical" evidence="14">
    <location>
        <begin position="138"/>
        <end position="160"/>
    </location>
</feature>
<dbReference type="GO" id="GO:0042761">
    <property type="term" value="P:very long-chain fatty acid biosynthetic process"/>
    <property type="evidence" value="ECO:0007669"/>
    <property type="project" value="TreeGrafter"/>
</dbReference>
<dbReference type="InterPro" id="IPR007482">
    <property type="entry name" value="Tyr_Pase-like_PTPLA"/>
</dbReference>
<evidence type="ECO:0000256" key="10">
    <source>
        <dbReference type="ARBA" id="ARBA00023136"/>
    </source>
</evidence>
<comment type="subcellular location">
    <subcellularLocation>
        <location evidence="1">Membrane</location>
        <topology evidence="1">Multi-pass membrane protein</topology>
    </subcellularLocation>
</comment>
<reference evidence="15 16" key="1">
    <citation type="submission" date="2023-11" db="EMBL/GenBank/DDBJ databases">
        <title>Dfirmibasis_genome.</title>
        <authorList>
            <person name="Edelbroek B."/>
            <person name="Kjellin J."/>
            <person name="Jerlstrom-Hultqvist J."/>
            <person name="Soderbom F."/>
        </authorList>
    </citation>
    <scope>NUCLEOTIDE SEQUENCE [LARGE SCALE GENOMIC DNA]</scope>
    <source>
        <strain evidence="15 16">TNS-C-14</strain>
    </source>
</reference>
<dbReference type="Proteomes" id="UP001344447">
    <property type="component" value="Unassembled WGS sequence"/>
</dbReference>
<keyword evidence="7" id="KW-0276">Fatty acid metabolism</keyword>
<evidence type="ECO:0000256" key="5">
    <source>
        <dbReference type="ARBA" id="ARBA00022516"/>
    </source>
</evidence>
<feature type="transmembrane region" description="Helical" evidence="14">
    <location>
        <begin position="7"/>
        <end position="27"/>
    </location>
</feature>
<feature type="transmembrane region" description="Helical" evidence="14">
    <location>
        <begin position="180"/>
        <end position="199"/>
    </location>
</feature>
<evidence type="ECO:0000256" key="11">
    <source>
        <dbReference type="ARBA" id="ARBA00023160"/>
    </source>
</evidence>
<evidence type="ECO:0000256" key="7">
    <source>
        <dbReference type="ARBA" id="ARBA00022832"/>
    </source>
</evidence>
<dbReference type="PANTHER" id="PTHR11035:SF3">
    <property type="entry name" value="VERY-LONG-CHAIN (3R)-3-HYDROXYACYL-COA DEHYDRATASE"/>
    <property type="match status" value="1"/>
</dbReference>
<evidence type="ECO:0000256" key="2">
    <source>
        <dbReference type="ARBA" id="ARBA00005194"/>
    </source>
</evidence>
<keyword evidence="10 14" id="KW-0472">Membrane</keyword>
<evidence type="ECO:0000256" key="3">
    <source>
        <dbReference type="ARBA" id="ARBA00007811"/>
    </source>
</evidence>
<comment type="similarity">
    <text evidence="3">Belongs to the very long-chain fatty acids dehydratase HACD family.</text>
</comment>
<gene>
    <name evidence="15" type="ORF">RB653_004799</name>
</gene>